<evidence type="ECO:0000256" key="1">
    <source>
        <dbReference type="SAM" id="MobiDB-lite"/>
    </source>
</evidence>
<sequence length="48" mass="5624">MRSFSICGKNRQEEGGEGEQRRAGSGYENRYKNRKISINRDRDYGILK</sequence>
<dbReference type="HOGENOM" id="CLU_3151191_0_0_9"/>
<accession>A8RJ52</accession>
<dbReference type="AlphaFoldDB" id="A8RJ52"/>
<organism evidence="2 3">
    <name type="scientific">Enterocloster bolteae (strain ATCC BAA-613 / DSM 15670 / CCUG 46953 / JCM 12243 / WAL 16351)</name>
    <name type="common">Clostridium bolteae</name>
    <dbReference type="NCBI Taxonomy" id="411902"/>
    <lineage>
        <taxon>Bacteria</taxon>
        <taxon>Bacillati</taxon>
        <taxon>Bacillota</taxon>
        <taxon>Clostridia</taxon>
        <taxon>Lachnospirales</taxon>
        <taxon>Lachnospiraceae</taxon>
        <taxon>Enterocloster</taxon>
    </lineage>
</organism>
<feature type="region of interest" description="Disordered" evidence="1">
    <location>
        <begin position="1"/>
        <end position="30"/>
    </location>
</feature>
<proteinExistence type="predicted"/>
<dbReference type="PaxDb" id="411902-CLOBOL_01109"/>
<reference evidence="2 3" key="2">
    <citation type="submission" date="2007-09" db="EMBL/GenBank/DDBJ databases">
        <title>Draft genome sequence of Clostridium bolteae (ATCC BAA-613).</title>
        <authorList>
            <person name="Sudarsanam P."/>
            <person name="Ley R."/>
            <person name="Guruge J."/>
            <person name="Turnbaugh P.J."/>
            <person name="Mahowald M."/>
            <person name="Liep D."/>
            <person name="Gordon J."/>
        </authorList>
    </citation>
    <scope>NUCLEOTIDE SEQUENCE [LARGE SCALE GENOMIC DNA]</scope>
    <source>
        <strain evidence="3">ATCC BAA-613 / DSM 15670 / CCUG 46953 / JCM 12243 / WAL 16351</strain>
    </source>
</reference>
<gene>
    <name evidence="2" type="ORF">CLOBOL_01109</name>
</gene>
<evidence type="ECO:0000313" key="3">
    <source>
        <dbReference type="Proteomes" id="UP000005396"/>
    </source>
</evidence>
<reference evidence="2 3" key="1">
    <citation type="submission" date="2007-08" db="EMBL/GenBank/DDBJ databases">
        <authorList>
            <person name="Fulton L."/>
            <person name="Clifton S."/>
            <person name="Fulton B."/>
            <person name="Xu J."/>
            <person name="Minx P."/>
            <person name="Pepin K.H."/>
            <person name="Johnson M."/>
            <person name="Thiruvilangam P."/>
            <person name="Bhonagiri V."/>
            <person name="Nash W.E."/>
            <person name="Mardis E.R."/>
            <person name="Wilson R.K."/>
        </authorList>
    </citation>
    <scope>NUCLEOTIDE SEQUENCE [LARGE SCALE GENOMIC DNA]</scope>
    <source>
        <strain evidence="3">ATCC BAA-613 / DSM 15670 / CCUG 46953 / JCM 12243 / WAL 16351</strain>
    </source>
</reference>
<name>A8RJ52_ENTBW</name>
<dbReference type="EMBL" id="ABCC02000011">
    <property type="protein sequence ID" value="EDP18747.1"/>
    <property type="molecule type" value="Genomic_DNA"/>
</dbReference>
<dbReference type="Proteomes" id="UP000005396">
    <property type="component" value="Unassembled WGS sequence"/>
</dbReference>
<evidence type="ECO:0000313" key="2">
    <source>
        <dbReference type="EMBL" id="EDP18747.1"/>
    </source>
</evidence>
<comment type="caution">
    <text evidence="2">The sequence shown here is derived from an EMBL/GenBank/DDBJ whole genome shotgun (WGS) entry which is preliminary data.</text>
</comment>
<feature type="compositionally biased region" description="Basic and acidic residues" evidence="1">
    <location>
        <begin position="10"/>
        <end position="22"/>
    </location>
</feature>
<protein>
    <submittedName>
        <fullName evidence="2">Uncharacterized protein</fullName>
    </submittedName>
</protein>